<evidence type="ECO:0000313" key="1">
    <source>
        <dbReference type="EMBL" id="EHE99673.1"/>
    </source>
</evidence>
<reference evidence="1 2" key="1">
    <citation type="submission" date="2011-08" db="EMBL/GenBank/DDBJ databases">
        <title>The Genome Sequence of Clostridium citroniae WAL-17108.</title>
        <authorList>
            <consortium name="The Broad Institute Genome Sequencing Platform"/>
            <person name="Earl A."/>
            <person name="Ward D."/>
            <person name="Feldgarden M."/>
            <person name="Gevers D."/>
            <person name="Finegold S.M."/>
            <person name="Summanen P.H."/>
            <person name="Molitoris D.R."/>
            <person name="Vaisanen M.L."/>
            <person name="Daigneault M."/>
            <person name="Allen-Vercoe E."/>
            <person name="Young S.K."/>
            <person name="Zeng Q."/>
            <person name="Gargeya S."/>
            <person name="Fitzgerald M."/>
            <person name="Haas B."/>
            <person name="Abouelleil A."/>
            <person name="Alvarado L."/>
            <person name="Arachchi H.M."/>
            <person name="Berlin A."/>
            <person name="Brown A."/>
            <person name="Chapman S.B."/>
            <person name="Chen Z."/>
            <person name="Dunbar C."/>
            <person name="Freedman E."/>
            <person name="Gearin G."/>
            <person name="Gellesch M."/>
            <person name="Goldberg J."/>
            <person name="Griggs A."/>
            <person name="Gujja S."/>
            <person name="Heiman D."/>
            <person name="Howarth C."/>
            <person name="Larson L."/>
            <person name="Lui A."/>
            <person name="MacDonald P.J.P."/>
            <person name="Montmayeur A."/>
            <person name="Murphy C."/>
            <person name="Neiman D."/>
            <person name="Pearson M."/>
            <person name="Priest M."/>
            <person name="Roberts A."/>
            <person name="Saif S."/>
            <person name="Shea T."/>
            <person name="Shenoy N."/>
            <person name="Sisk P."/>
            <person name="Stolte C."/>
            <person name="Sykes S."/>
            <person name="Wortman J."/>
            <person name="Nusbaum C."/>
            <person name="Birren B."/>
        </authorList>
    </citation>
    <scope>NUCLEOTIDE SEQUENCE [LARGE SCALE GENOMIC DNA]</scope>
    <source>
        <strain evidence="1 2">WAL-17108</strain>
    </source>
</reference>
<protein>
    <submittedName>
        <fullName evidence="1">Uncharacterized protein</fullName>
    </submittedName>
</protein>
<gene>
    <name evidence="1" type="ORF">HMPREF9469_01541</name>
</gene>
<evidence type="ECO:0000313" key="2">
    <source>
        <dbReference type="Proteomes" id="UP000003763"/>
    </source>
</evidence>
<dbReference type="Proteomes" id="UP000003763">
    <property type="component" value="Unassembled WGS sequence"/>
</dbReference>
<dbReference type="AlphaFoldDB" id="G5HG29"/>
<name>G5HG29_9FIRM</name>
<proteinExistence type="predicted"/>
<accession>G5HG29</accession>
<organism evidence="1 2">
    <name type="scientific">[Clostridium] citroniae WAL-17108</name>
    <dbReference type="NCBI Taxonomy" id="742733"/>
    <lineage>
        <taxon>Bacteria</taxon>
        <taxon>Bacillati</taxon>
        <taxon>Bacillota</taxon>
        <taxon>Clostridia</taxon>
        <taxon>Lachnospirales</taxon>
        <taxon>Lachnospiraceae</taxon>
        <taxon>Enterocloster</taxon>
    </lineage>
</organism>
<dbReference type="HOGENOM" id="CLU_1382016_0_0_9"/>
<dbReference type="EMBL" id="ADLJ01000012">
    <property type="protein sequence ID" value="EHE99673.1"/>
    <property type="molecule type" value="Genomic_DNA"/>
</dbReference>
<dbReference type="PATRIC" id="fig|742733.3.peg.1595"/>
<sequence length="197" mass="21982">MNPVSVRVSAKGVTGRKFLIKPYRIKSRIPKKCFWADEGVSREKILQSGDEEPGIMDGLIFIRGIRFFINQDIGMLIKEVFIIKVNMAEDAQAVGDEGKFIGITEIPVNEKLFDQRIGGSMRGHGSIGGFVRIIRVIKAHGFGIRFQLPDDAVSKFGVVFLEPCLNAGTIKDGHICFGRINGLADRFRKVNEMTKRV</sequence>
<comment type="caution">
    <text evidence="1">The sequence shown here is derived from an EMBL/GenBank/DDBJ whole genome shotgun (WGS) entry which is preliminary data.</text>
</comment>